<feature type="transmembrane region" description="Helical" evidence="6">
    <location>
        <begin position="118"/>
        <end position="143"/>
    </location>
</feature>
<dbReference type="PANTHER" id="PTHR46795:SF3">
    <property type="entry name" value="ABC TRANSPORTER PERMEASE"/>
    <property type="match status" value="1"/>
</dbReference>
<comment type="caution">
    <text evidence="8">The sequence shown here is derived from an EMBL/GenBank/DDBJ whole genome shotgun (WGS) entry which is preliminary data.</text>
</comment>
<keyword evidence="2 6" id="KW-1003">Cell membrane</keyword>
<dbReference type="GO" id="GO:0005886">
    <property type="term" value="C:plasma membrane"/>
    <property type="evidence" value="ECO:0007669"/>
    <property type="project" value="UniProtKB-SubCell"/>
</dbReference>
<feature type="transmembrane region" description="Helical" evidence="6">
    <location>
        <begin position="20"/>
        <end position="39"/>
    </location>
</feature>
<evidence type="ECO:0000256" key="4">
    <source>
        <dbReference type="ARBA" id="ARBA00022989"/>
    </source>
</evidence>
<feature type="domain" description="ABC3 transporter permease C-terminal" evidence="7">
    <location>
        <begin position="72"/>
        <end position="188"/>
    </location>
</feature>
<dbReference type="PIRSF" id="PIRSF018968">
    <property type="entry name" value="ABC_permease_BceB"/>
    <property type="match status" value="1"/>
</dbReference>
<keyword evidence="6" id="KW-0813">Transport</keyword>
<keyword evidence="3 6" id="KW-0812">Transmembrane</keyword>
<feature type="transmembrane region" description="Helical" evidence="6">
    <location>
        <begin position="155"/>
        <end position="178"/>
    </location>
</feature>
<feature type="transmembrane region" description="Helical" evidence="6">
    <location>
        <begin position="555"/>
        <end position="581"/>
    </location>
</feature>
<accession>A0A3E3I1C5</accession>
<evidence type="ECO:0000256" key="3">
    <source>
        <dbReference type="ARBA" id="ARBA00022692"/>
    </source>
</evidence>
<evidence type="ECO:0000313" key="8">
    <source>
        <dbReference type="EMBL" id="RGE58269.1"/>
    </source>
</evidence>
<feature type="transmembrane region" description="Helical" evidence="6">
    <location>
        <begin position="213"/>
        <end position="233"/>
    </location>
</feature>
<evidence type="ECO:0000256" key="1">
    <source>
        <dbReference type="ARBA" id="ARBA00004651"/>
    </source>
</evidence>
<dbReference type="InterPro" id="IPR052536">
    <property type="entry name" value="ABC-4_Integral_Memb_Prot"/>
</dbReference>
<feature type="transmembrane region" description="Helical" evidence="6">
    <location>
        <begin position="239"/>
        <end position="264"/>
    </location>
</feature>
<dbReference type="Proteomes" id="UP000260812">
    <property type="component" value="Unassembled WGS sequence"/>
</dbReference>
<evidence type="ECO:0000256" key="5">
    <source>
        <dbReference type="ARBA" id="ARBA00023136"/>
    </source>
</evidence>
<keyword evidence="4 6" id="KW-1133">Transmembrane helix</keyword>
<evidence type="ECO:0000256" key="2">
    <source>
        <dbReference type="ARBA" id="ARBA00022475"/>
    </source>
</evidence>
<dbReference type="GeneID" id="97988599"/>
<gene>
    <name evidence="8" type="ORF">DXC51_17410</name>
</gene>
<reference evidence="8" key="1">
    <citation type="submission" date="2018-08" db="EMBL/GenBank/DDBJ databases">
        <title>A genome reference for cultivated species of the human gut microbiota.</title>
        <authorList>
            <person name="Zou Y."/>
            <person name="Xue W."/>
            <person name="Luo G."/>
        </authorList>
    </citation>
    <scope>NUCLEOTIDE SEQUENCE [LARGE SCALE GENOMIC DNA]</scope>
    <source>
        <strain evidence="8">TF05-5AC</strain>
    </source>
</reference>
<evidence type="ECO:0000256" key="6">
    <source>
        <dbReference type="PIRNR" id="PIRNR018968"/>
    </source>
</evidence>
<sequence length="686" mass="79653">MLNKLALRNACRLWKDYLNYFLTLCMITAITLSFHSLLFSKDIYEMIYYGNNGELSTAGTMLIAFMSVSTMAIFIIVAWLINYMTRFILEKRSREFAIYLLSGMRKEQIASLYMKENLYLGLCALFAGLIFGSGLQQVLFFIFYKSIGKNYKVNVKISAGSIILTVILYGVCFFAALFRNRKKFSRMEIINLINMDKQNETVNEKRNTIWERLFFLSVGNIFLLYFLIFTGRITKWTAILEMIGLTFTFYFFYLGLSAFLMKYIKRKGRLIYKKEYLFLIRQFSSKMRNTCFVLGTLSLLFMFALVGSSLAFMLSDYQNKQLDVEYPFDIIIISDNTGNDFSKEESLINDNITPRDIWKYCVYQNGTSDMGDYLYRNLKAFSDRDSDPVMAEGKRSIAYYDYDVFMGISDYNRLREMLNLTPVTLRDDQYLIHIANRVYQEIKDKSAELPDSLNIGLDFAGFKTEGLAQNGHNGTDYLLVVPDKELAGMKKYFSLMAVMANGDVPENLTECLYDLAGKVRGYDELADYIRIGSEELFLMPAAIQVKSREVLELKFLMSTLSFPLFYIGLVFLCVSLTVLSVQQLSDSNKYKVRYQILNKLGMGKKRIRLVVAKQLFFYYLCPVILSVIISAVFILYVGRQFVIYTGIHTEWILYFCISLISFLGIYIFYFILTYIQFEKNIALNRK</sequence>
<protein>
    <submittedName>
        <fullName evidence="8">ABC transporter permease</fullName>
    </submittedName>
</protein>
<feature type="transmembrane region" description="Helical" evidence="6">
    <location>
        <begin position="651"/>
        <end position="677"/>
    </location>
</feature>
<feature type="transmembrane region" description="Helical" evidence="6">
    <location>
        <begin position="59"/>
        <end position="84"/>
    </location>
</feature>
<dbReference type="PANTHER" id="PTHR46795">
    <property type="entry name" value="ABC TRANSPORTER PERMEASE-RELATED-RELATED"/>
    <property type="match status" value="1"/>
</dbReference>
<dbReference type="EMBL" id="QVLV01000012">
    <property type="protein sequence ID" value="RGE58269.1"/>
    <property type="molecule type" value="Genomic_DNA"/>
</dbReference>
<dbReference type="RefSeq" id="WP_117545035.1">
    <property type="nucleotide sequence ID" value="NZ_JBKUNB010000030.1"/>
</dbReference>
<evidence type="ECO:0000313" key="9">
    <source>
        <dbReference type="Proteomes" id="UP000260812"/>
    </source>
</evidence>
<organism evidence="8 9">
    <name type="scientific">Eisenbergiella massiliensis</name>
    <dbReference type="NCBI Taxonomy" id="1720294"/>
    <lineage>
        <taxon>Bacteria</taxon>
        <taxon>Bacillati</taxon>
        <taxon>Bacillota</taxon>
        <taxon>Clostridia</taxon>
        <taxon>Lachnospirales</taxon>
        <taxon>Lachnospiraceae</taxon>
        <taxon>Eisenbergiella</taxon>
    </lineage>
</organism>
<keyword evidence="9" id="KW-1185">Reference proteome</keyword>
<name>A0A3E3I1C5_9FIRM</name>
<dbReference type="InterPro" id="IPR027022">
    <property type="entry name" value="ABC_permease_BceB-typ"/>
</dbReference>
<proteinExistence type="inferred from homology"/>
<evidence type="ECO:0000259" key="7">
    <source>
        <dbReference type="Pfam" id="PF02687"/>
    </source>
</evidence>
<dbReference type="AlphaFoldDB" id="A0A3E3I1C5"/>
<dbReference type="InterPro" id="IPR003838">
    <property type="entry name" value="ABC3_permease_C"/>
</dbReference>
<comment type="subcellular location">
    <subcellularLocation>
        <location evidence="1 6">Cell membrane</location>
        <topology evidence="1 6">Multi-pass membrane protein</topology>
    </subcellularLocation>
</comment>
<dbReference type="GO" id="GO:0055085">
    <property type="term" value="P:transmembrane transport"/>
    <property type="evidence" value="ECO:0007669"/>
    <property type="project" value="UniProtKB-UniRule"/>
</dbReference>
<comment type="similarity">
    <text evidence="6">Belongs to the ABC-4 integral membrane protein family.</text>
</comment>
<dbReference type="Pfam" id="PF02687">
    <property type="entry name" value="FtsX"/>
    <property type="match status" value="1"/>
</dbReference>
<keyword evidence="5 6" id="KW-0472">Membrane</keyword>
<feature type="transmembrane region" description="Helical" evidence="6">
    <location>
        <begin position="291"/>
        <end position="314"/>
    </location>
</feature>
<feature type="transmembrane region" description="Helical" evidence="6">
    <location>
        <begin position="615"/>
        <end position="639"/>
    </location>
</feature>